<dbReference type="InterPro" id="IPR029476">
    <property type="entry name" value="DNase_NucA_NucB"/>
</dbReference>
<organism evidence="3 4">
    <name type="scientific">Kribbella aluminosa</name>
    <dbReference type="NCBI Taxonomy" id="416017"/>
    <lineage>
        <taxon>Bacteria</taxon>
        <taxon>Bacillati</taxon>
        <taxon>Actinomycetota</taxon>
        <taxon>Actinomycetes</taxon>
        <taxon>Propionibacteriales</taxon>
        <taxon>Kribbellaceae</taxon>
        <taxon>Kribbella</taxon>
    </lineage>
</organism>
<gene>
    <name evidence="3" type="ORF">JOF29_006067</name>
</gene>
<dbReference type="RefSeq" id="WP_209697688.1">
    <property type="nucleotide sequence ID" value="NZ_BAAAVU010000015.1"/>
</dbReference>
<dbReference type="Proteomes" id="UP000755585">
    <property type="component" value="Unassembled WGS sequence"/>
</dbReference>
<evidence type="ECO:0000313" key="4">
    <source>
        <dbReference type="Proteomes" id="UP000755585"/>
    </source>
</evidence>
<sequence>MSGKIITGNRALVDWFPECSTTTSDLLDWTAPDRRTACNHEQGFIEVHEVPSGNLVGTATVEFVGKTEATATPVGWSWTEDVAVSSFTGLGNPEGSSAEFVPCPGDCLGVDKSYLPTGVDSWHGSVSLQPVAMPSGTVLESWGNWLVQFNDPRWANPIEIWTSGVVGRCDNAIGNRSPGCVYGNIWEIAWLSRSAAPEFADHVSQAQASGLPGAPYSDTYLTKLDDPALRQANGDKACPSSIPRPQGKSCDEYPFRSTYEGASTGGSDEARSFPGCEMPDPERTGPTGWSRCFILVGDNSSGGGQMSAFYSNERMLDGDPFQVGFVE</sequence>
<comment type="caution">
    <text evidence="3">The sequence shown here is derived from an EMBL/GenBank/DDBJ whole genome shotgun (WGS) entry which is preliminary data.</text>
</comment>
<evidence type="ECO:0000259" key="2">
    <source>
        <dbReference type="Pfam" id="PF14040"/>
    </source>
</evidence>
<dbReference type="EMBL" id="JAGINT010000002">
    <property type="protein sequence ID" value="MBP2354957.1"/>
    <property type="molecule type" value="Genomic_DNA"/>
</dbReference>
<accession>A0ABS4UTI6</accession>
<name>A0ABS4UTI6_9ACTN</name>
<dbReference type="Pfam" id="PF14040">
    <property type="entry name" value="DNase_NucA_NucB"/>
    <property type="match status" value="1"/>
</dbReference>
<feature type="domain" description="Deoxyribonuclease NucA/NucB" evidence="2">
    <location>
        <begin position="234"/>
        <end position="323"/>
    </location>
</feature>
<evidence type="ECO:0000256" key="1">
    <source>
        <dbReference type="SAM" id="MobiDB-lite"/>
    </source>
</evidence>
<feature type="region of interest" description="Disordered" evidence="1">
    <location>
        <begin position="258"/>
        <end position="284"/>
    </location>
</feature>
<protein>
    <recommendedName>
        <fullName evidence="2">Deoxyribonuclease NucA/NucB domain-containing protein</fullName>
    </recommendedName>
</protein>
<proteinExistence type="predicted"/>
<keyword evidence="4" id="KW-1185">Reference proteome</keyword>
<reference evidence="3 4" key="1">
    <citation type="submission" date="2021-03" db="EMBL/GenBank/DDBJ databases">
        <title>Sequencing the genomes of 1000 actinobacteria strains.</title>
        <authorList>
            <person name="Klenk H.-P."/>
        </authorList>
    </citation>
    <scope>NUCLEOTIDE SEQUENCE [LARGE SCALE GENOMIC DNA]</scope>
    <source>
        <strain evidence="3 4">DSM 18824</strain>
    </source>
</reference>
<evidence type="ECO:0000313" key="3">
    <source>
        <dbReference type="EMBL" id="MBP2354957.1"/>
    </source>
</evidence>